<sequence>MFTGRVNLPAVARTQALVLWIAILASFVSFLDSSVINVALPAISRELGGGLSTQQWVVDAYLITLGSLILVAGSLSDLLGRVVVLRAGLIGFGATSVMCALAPTVEVLILARALQGAAGALLVPSSLALITSHFDGAPRAKAIGQWTAGTTVAFIAGPLLGGVLVDSVGWRWVFGINVLPIAVTLYLLGTLRAKDVRQVGVRIDYPGAVLCVLGLAGPVFALIEQGNYGWGSPPIMAPLILGILCLAGFIWRERTAQQPLLPLSLFNVRNFSVGNVATALIYAALSTGGFIVVLFLQQVAGFPATLAALALLPVSIVSILLSSWFGSLAGRFGPRWFMALGPALAGGGYLLMLGAELPVNYWTQLLPGILLFALGLSATVAPLTAAILGSVSERQAGIGSAVNNAVSRVAGLIGIALVGLVVAGQLDLGGFHRVVASTAVLLILGGIVSAVGIQNPVRKPEAKKGQHDAAGNTHLGQTFRRGR</sequence>
<evidence type="ECO:0000256" key="5">
    <source>
        <dbReference type="ARBA" id="ARBA00022989"/>
    </source>
</evidence>
<feature type="transmembrane region" description="Helical" evidence="8">
    <location>
        <begin position="273"/>
        <end position="296"/>
    </location>
</feature>
<dbReference type="EMBL" id="RBIR01000001">
    <property type="protein sequence ID" value="RKR30154.1"/>
    <property type="molecule type" value="Genomic_DNA"/>
</dbReference>
<dbReference type="Gene3D" id="1.20.1250.20">
    <property type="entry name" value="MFS general substrate transporter like domains"/>
    <property type="match status" value="1"/>
</dbReference>
<keyword evidence="5 8" id="KW-1133">Transmembrane helix</keyword>
<keyword evidence="4 8" id="KW-0812">Transmembrane</keyword>
<dbReference type="Proteomes" id="UP000276055">
    <property type="component" value="Unassembled WGS sequence"/>
</dbReference>
<dbReference type="Pfam" id="PF07690">
    <property type="entry name" value="MFS_1"/>
    <property type="match status" value="1"/>
</dbReference>
<dbReference type="InterPro" id="IPR004638">
    <property type="entry name" value="EmrB-like"/>
</dbReference>
<evidence type="ECO:0000256" key="4">
    <source>
        <dbReference type="ARBA" id="ARBA00022692"/>
    </source>
</evidence>
<name>A0A495FLM6_9MICC</name>
<feature type="region of interest" description="Disordered" evidence="7">
    <location>
        <begin position="461"/>
        <end position="483"/>
    </location>
</feature>
<feature type="transmembrane region" description="Helical" evidence="8">
    <location>
        <begin position="203"/>
        <end position="223"/>
    </location>
</feature>
<evidence type="ECO:0000256" key="3">
    <source>
        <dbReference type="ARBA" id="ARBA00022475"/>
    </source>
</evidence>
<feature type="transmembrane region" description="Helical" evidence="8">
    <location>
        <begin position="409"/>
        <end position="428"/>
    </location>
</feature>
<evidence type="ECO:0000256" key="6">
    <source>
        <dbReference type="ARBA" id="ARBA00023136"/>
    </source>
</evidence>
<accession>A0A495FLM6</accession>
<feature type="transmembrane region" description="Helical" evidence="8">
    <location>
        <begin position="361"/>
        <end position="388"/>
    </location>
</feature>
<feature type="transmembrane region" description="Helical" evidence="8">
    <location>
        <begin position="109"/>
        <end position="130"/>
    </location>
</feature>
<dbReference type="NCBIfam" id="TIGR00711">
    <property type="entry name" value="efflux_EmrB"/>
    <property type="match status" value="1"/>
</dbReference>
<dbReference type="AlphaFoldDB" id="A0A495FLM6"/>
<proteinExistence type="predicted"/>
<organism evidence="10 11">
    <name type="scientific">Arthrobacter oryzae</name>
    <dbReference type="NCBI Taxonomy" id="409290"/>
    <lineage>
        <taxon>Bacteria</taxon>
        <taxon>Bacillati</taxon>
        <taxon>Actinomycetota</taxon>
        <taxon>Actinomycetes</taxon>
        <taxon>Micrococcales</taxon>
        <taxon>Micrococcaceae</taxon>
        <taxon>Arthrobacter</taxon>
    </lineage>
</organism>
<feature type="transmembrane region" description="Helical" evidence="8">
    <location>
        <begin position="83"/>
        <end position="103"/>
    </location>
</feature>
<dbReference type="GO" id="GO:0022857">
    <property type="term" value="F:transmembrane transporter activity"/>
    <property type="evidence" value="ECO:0007669"/>
    <property type="project" value="InterPro"/>
</dbReference>
<feature type="transmembrane region" description="Helical" evidence="8">
    <location>
        <begin position="56"/>
        <end position="76"/>
    </location>
</feature>
<evidence type="ECO:0000256" key="2">
    <source>
        <dbReference type="ARBA" id="ARBA00022448"/>
    </source>
</evidence>
<dbReference type="InterPro" id="IPR036259">
    <property type="entry name" value="MFS_trans_sf"/>
</dbReference>
<dbReference type="PANTHER" id="PTHR42718">
    <property type="entry name" value="MAJOR FACILITATOR SUPERFAMILY MULTIDRUG TRANSPORTER MFSC"/>
    <property type="match status" value="1"/>
</dbReference>
<feature type="transmembrane region" description="Helical" evidence="8">
    <location>
        <begin position="235"/>
        <end position="252"/>
    </location>
</feature>
<dbReference type="InterPro" id="IPR020846">
    <property type="entry name" value="MFS_dom"/>
</dbReference>
<feature type="transmembrane region" description="Helical" evidence="8">
    <location>
        <begin position="434"/>
        <end position="453"/>
    </location>
</feature>
<evidence type="ECO:0000259" key="9">
    <source>
        <dbReference type="PROSITE" id="PS50850"/>
    </source>
</evidence>
<gene>
    <name evidence="10" type="ORF">C8D78_0474</name>
</gene>
<evidence type="ECO:0000256" key="7">
    <source>
        <dbReference type="SAM" id="MobiDB-lite"/>
    </source>
</evidence>
<dbReference type="GO" id="GO:0005886">
    <property type="term" value="C:plasma membrane"/>
    <property type="evidence" value="ECO:0007669"/>
    <property type="project" value="UniProtKB-SubCell"/>
</dbReference>
<comment type="caution">
    <text evidence="10">The sequence shown here is derived from an EMBL/GenBank/DDBJ whole genome shotgun (WGS) entry which is preliminary data.</text>
</comment>
<protein>
    <submittedName>
        <fullName evidence="10">EmrB/QacA subfamily drug resistance transporter</fullName>
    </submittedName>
</protein>
<dbReference type="CDD" id="cd17321">
    <property type="entry name" value="MFS_MMR_MDR_like"/>
    <property type="match status" value="1"/>
</dbReference>
<dbReference type="InterPro" id="IPR011701">
    <property type="entry name" value="MFS"/>
</dbReference>
<dbReference type="SUPFAM" id="SSF103473">
    <property type="entry name" value="MFS general substrate transporter"/>
    <property type="match status" value="1"/>
</dbReference>
<evidence type="ECO:0000256" key="1">
    <source>
        <dbReference type="ARBA" id="ARBA00004651"/>
    </source>
</evidence>
<dbReference type="Gene3D" id="1.20.1720.10">
    <property type="entry name" value="Multidrug resistance protein D"/>
    <property type="match status" value="1"/>
</dbReference>
<feature type="transmembrane region" description="Helical" evidence="8">
    <location>
        <begin position="16"/>
        <end position="36"/>
    </location>
</feature>
<keyword evidence="6 8" id="KW-0472">Membrane</keyword>
<dbReference type="PROSITE" id="PS50850">
    <property type="entry name" value="MFS"/>
    <property type="match status" value="1"/>
</dbReference>
<feature type="transmembrane region" description="Helical" evidence="8">
    <location>
        <begin position="142"/>
        <end position="164"/>
    </location>
</feature>
<keyword evidence="3" id="KW-1003">Cell membrane</keyword>
<evidence type="ECO:0000313" key="11">
    <source>
        <dbReference type="Proteomes" id="UP000276055"/>
    </source>
</evidence>
<keyword evidence="2" id="KW-0813">Transport</keyword>
<feature type="transmembrane region" description="Helical" evidence="8">
    <location>
        <begin position="336"/>
        <end position="355"/>
    </location>
</feature>
<feature type="domain" description="Major facilitator superfamily (MFS) profile" evidence="9">
    <location>
        <begin position="18"/>
        <end position="457"/>
    </location>
</feature>
<feature type="transmembrane region" description="Helical" evidence="8">
    <location>
        <begin position="302"/>
        <end position="324"/>
    </location>
</feature>
<feature type="transmembrane region" description="Helical" evidence="8">
    <location>
        <begin position="170"/>
        <end position="191"/>
    </location>
</feature>
<reference evidence="10 11" key="1">
    <citation type="submission" date="2018-10" db="EMBL/GenBank/DDBJ databases">
        <title>Genomic Encyclopedia of Type Strains, Phase IV (KMG-IV): sequencing the most valuable type-strain genomes for metagenomic binning, comparative biology and taxonomic classification.</title>
        <authorList>
            <person name="Goeker M."/>
        </authorList>
    </citation>
    <scope>NUCLEOTIDE SEQUENCE [LARGE SCALE GENOMIC DNA]</scope>
    <source>
        <strain evidence="10 11">DSM 25586</strain>
    </source>
</reference>
<evidence type="ECO:0000313" key="10">
    <source>
        <dbReference type="EMBL" id="RKR30154.1"/>
    </source>
</evidence>
<dbReference type="PANTHER" id="PTHR42718:SF42">
    <property type="entry name" value="EXPORT PROTEIN"/>
    <property type="match status" value="1"/>
</dbReference>
<comment type="subcellular location">
    <subcellularLocation>
        <location evidence="1">Cell membrane</location>
        <topology evidence="1">Multi-pass membrane protein</topology>
    </subcellularLocation>
</comment>
<evidence type="ECO:0000256" key="8">
    <source>
        <dbReference type="SAM" id="Phobius"/>
    </source>
</evidence>